<dbReference type="InterPro" id="IPR036236">
    <property type="entry name" value="Znf_C2H2_sf"/>
</dbReference>
<sequence length="864" mass="100159">METEIIIWNRCFICSSIIDDTTNTQDKSLSENEIEEDITPPCNDNPISQKETLPQPETWENDKSLDQGNMSLDKTAGDVFLEYLLTHCKTNRIIGKLLVEDIKKFRPMTAKEDKERVHNQGIQVRFCSTCQQSAEQVKSLHLELQSIQTKIVEKLTRVKQSVVIGSIDYGSDNAQVIYNFKQFETWLKDQERQGHGENIEAGRKFIQVLRQFQTTVFESDTRMQDIPLTYVNGGLLQNLVGEESSYDYDETDSSDDEELFQPHRFLRTEVRVGDSSLNLPARRIIRTKNRRKIKVRIRQLRHDRTSRSRVTRRTLAARTKKLMIQMKKKRNITPQHVIVKHGGAPIPSGSNAMNLDNIPTYKPPKASEAMELAKRFRREWMKTRKEKKLKVVGQVMCEQCSFVTIGQPKMEQHLREHETHERNHQCPDCQRGFTTKQYYELHLMYHCGVDLWRCDACEKPIARAKVSAHLRDIHQDKIYSCEQCDCYFIKFPNLVLHSLAHVGELTINCEMCPKPLPFSSKRRLLRHLSEEHNQTQLLIKCDYENCTASYITKSDLWAHKQTHSLPSFGCPTCGRCFINNFRLQLHIKTLHKNERVYRCNKCSEKFRTIGDREKHLQSDHGVSNYKCDLCPNEVFVHATSLRLHKYRKHGEKVVPQFPCTVCDKIFVHKGKWRDHERTHSDLKEFTCEVCGFATRTDRLLKAHMTKHDGAKNYACTYCPKRFVHKKYLTCHLRVHTLERPFKCDICESTFNQQGALKVHKKKHEGSKPFTPRGPRKKKKKGKSRSVCNSDENFNPEPESFGTIIRIESTTGATVTESGSSLPNVEHQQQEQLQQNSTPTPDMPAGPSSSVTVYFDGANQFSSFY</sequence>
<evidence type="ECO:0000256" key="3">
    <source>
        <dbReference type="ARBA" id="ARBA00022771"/>
    </source>
</evidence>
<feature type="domain" description="C2H2-type" evidence="7">
    <location>
        <begin position="657"/>
        <end position="684"/>
    </location>
</feature>
<dbReference type="PROSITE" id="PS00028">
    <property type="entry name" value="ZINC_FINGER_C2H2_1"/>
    <property type="match status" value="8"/>
</dbReference>
<accession>A0ABP1PYI4</accession>
<evidence type="ECO:0000313" key="9">
    <source>
        <dbReference type="Proteomes" id="UP001642540"/>
    </source>
</evidence>
<dbReference type="Gene3D" id="3.30.160.60">
    <property type="entry name" value="Classic Zinc Finger"/>
    <property type="match status" value="7"/>
</dbReference>
<feature type="domain" description="C2H2-type" evidence="7">
    <location>
        <begin position="568"/>
        <end position="596"/>
    </location>
</feature>
<feature type="compositionally biased region" description="Basic residues" evidence="6">
    <location>
        <begin position="773"/>
        <end position="783"/>
    </location>
</feature>
<keyword evidence="2" id="KW-0677">Repeat</keyword>
<organism evidence="8 9">
    <name type="scientific">Orchesella dallaii</name>
    <dbReference type="NCBI Taxonomy" id="48710"/>
    <lineage>
        <taxon>Eukaryota</taxon>
        <taxon>Metazoa</taxon>
        <taxon>Ecdysozoa</taxon>
        <taxon>Arthropoda</taxon>
        <taxon>Hexapoda</taxon>
        <taxon>Collembola</taxon>
        <taxon>Entomobryomorpha</taxon>
        <taxon>Entomobryoidea</taxon>
        <taxon>Orchesellidae</taxon>
        <taxon>Orchesellinae</taxon>
        <taxon>Orchesella</taxon>
    </lineage>
</organism>
<keyword evidence="1" id="KW-0479">Metal-binding</keyword>
<dbReference type="PANTHER" id="PTHR24379:SF127">
    <property type="entry name" value="BLOODY FINGERS-RELATED"/>
    <property type="match status" value="1"/>
</dbReference>
<reference evidence="8 9" key="1">
    <citation type="submission" date="2024-08" db="EMBL/GenBank/DDBJ databases">
        <authorList>
            <person name="Cucini C."/>
            <person name="Frati F."/>
        </authorList>
    </citation>
    <scope>NUCLEOTIDE SEQUENCE [LARGE SCALE GENOMIC DNA]</scope>
</reference>
<comment type="caution">
    <text evidence="8">The sequence shown here is derived from an EMBL/GenBank/DDBJ whole genome shotgun (WGS) entry which is preliminary data.</text>
</comment>
<feature type="region of interest" description="Disordered" evidence="6">
    <location>
        <begin position="23"/>
        <end position="68"/>
    </location>
</feature>
<evidence type="ECO:0000256" key="4">
    <source>
        <dbReference type="ARBA" id="ARBA00022833"/>
    </source>
</evidence>
<dbReference type="PANTHER" id="PTHR24379">
    <property type="entry name" value="KRAB AND ZINC FINGER DOMAIN-CONTAINING"/>
    <property type="match status" value="1"/>
</dbReference>
<dbReference type="Pfam" id="PF00096">
    <property type="entry name" value="zf-C2H2"/>
    <property type="match status" value="4"/>
</dbReference>
<keyword evidence="3 5" id="KW-0863">Zinc-finger</keyword>
<feature type="domain" description="C2H2-type" evidence="7">
    <location>
        <begin position="424"/>
        <end position="451"/>
    </location>
</feature>
<name>A0ABP1PYI4_9HEXA</name>
<dbReference type="PROSITE" id="PS50157">
    <property type="entry name" value="ZINC_FINGER_C2H2_2"/>
    <property type="match status" value="7"/>
</dbReference>
<feature type="compositionally biased region" description="Polar residues" evidence="6">
    <location>
        <begin position="807"/>
        <end position="826"/>
    </location>
</feature>
<dbReference type="Proteomes" id="UP001642540">
    <property type="component" value="Unassembled WGS sequence"/>
</dbReference>
<feature type="domain" description="C2H2-type" evidence="7">
    <location>
        <begin position="479"/>
        <end position="506"/>
    </location>
</feature>
<dbReference type="SUPFAM" id="SSF57667">
    <property type="entry name" value="beta-beta-alpha zinc fingers"/>
    <property type="match status" value="6"/>
</dbReference>
<evidence type="ECO:0000256" key="6">
    <source>
        <dbReference type="SAM" id="MobiDB-lite"/>
    </source>
</evidence>
<feature type="domain" description="C2H2-type" evidence="7">
    <location>
        <begin position="741"/>
        <end position="768"/>
    </location>
</feature>
<dbReference type="EMBL" id="CAXLJM020000014">
    <property type="protein sequence ID" value="CAL8080235.1"/>
    <property type="molecule type" value="Genomic_DNA"/>
</dbReference>
<gene>
    <name evidence="8" type="ORF">ODALV1_LOCUS4583</name>
</gene>
<evidence type="ECO:0000313" key="8">
    <source>
        <dbReference type="EMBL" id="CAL8080235.1"/>
    </source>
</evidence>
<keyword evidence="4" id="KW-0862">Zinc</keyword>
<protein>
    <recommendedName>
        <fullName evidence="7">C2H2-type domain-containing protein</fullName>
    </recommendedName>
</protein>
<feature type="region of interest" description="Disordered" evidence="6">
    <location>
        <begin position="757"/>
        <end position="849"/>
    </location>
</feature>
<keyword evidence="9" id="KW-1185">Reference proteome</keyword>
<evidence type="ECO:0000256" key="2">
    <source>
        <dbReference type="ARBA" id="ARBA00022737"/>
    </source>
</evidence>
<feature type="domain" description="C2H2-type" evidence="7">
    <location>
        <begin position="713"/>
        <end position="740"/>
    </location>
</feature>
<dbReference type="SMART" id="SM00355">
    <property type="entry name" value="ZnF_C2H2"/>
    <property type="match status" value="13"/>
</dbReference>
<dbReference type="InterPro" id="IPR013087">
    <property type="entry name" value="Znf_C2H2_type"/>
</dbReference>
<evidence type="ECO:0000259" key="7">
    <source>
        <dbReference type="PROSITE" id="PS50157"/>
    </source>
</evidence>
<feature type="domain" description="C2H2-type" evidence="7">
    <location>
        <begin position="685"/>
        <end position="712"/>
    </location>
</feature>
<evidence type="ECO:0000256" key="5">
    <source>
        <dbReference type="PROSITE-ProRule" id="PRU00042"/>
    </source>
</evidence>
<evidence type="ECO:0000256" key="1">
    <source>
        <dbReference type="ARBA" id="ARBA00022723"/>
    </source>
</evidence>
<proteinExistence type="predicted"/>